<dbReference type="FunFam" id="1.20.58.830:FF:000004">
    <property type="entry name" value="Erythrocyte membrane protein 1, PfEMP1"/>
    <property type="match status" value="1"/>
</dbReference>
<accession>W7ESD6</accession>
<dbReference type="GO" id="GO:0016020">
    <property type="term" value="C:membrane"/>
    <property type="evidence" value="ECO:0007669"/>
    <property type="project" value="InterPro"/>
</dbReference>
<reference evidence="6 7" key="2">
    <citation type="submission" date="2013-02" db="EMBL/GenBank/DDBJ databases">
        <title>The Genome Sequence of Plasmodium falciparum 7G8.</title>
        <authorList>
            <consortium name="The Broad Institute Genome Sequencing Platform"/>
            <consortium name="The Broad Institute Genome Sequencing Center for Infectious Disease"/>
            <person name="Neafsey D."/>
            <person name="Cheeseman I."/>
            <person name="Volkman S."/>
            <person name="Adams J."/>
            <person name="Walker B."/>
            <person name="Young S.K."/>
            <person name="Zeng Q."/>
            <person name="Gargeya S."/>
            <person name="Fitzgerald M."/>
            <person name="Haas B."/>
            <person name="Abouelleil A."/>
            <person name="Alvarado L."/>
            <person name="Arachchi H.M."/>
            <person name="Berlin A.M."/>
            <person name="Chapman S.B."/>
            <person name="Dewar J."/>
            <person name="Goldberg J."/>
            <person name="Griggs A."/>
            <person name="Gujja S."/>
            <person name="Hansen M."/>
            <person name="Howarth C."/>
            <person name="Imamovic A."/>
            <person name="Larimer J."/>
            <person name="McCowan C."/>
            <person name="Murphy C."/>
            <person name="Neiman D."/>
            <person name="Pearson M."/>
            <person name="Priest M."/>
            <person name="Roberts A."/>
            <person name="Saif S."/>
            <person name="Shea T."/>
            <person name="Sisk P."/>
            <person name="Sykes S."/>
            <person name="Wortman J."/>
            <person name="Nusbaum C."/>
            <person name="Birren B."/>
        </authorList>
    </citation>
    <scope>NUCLEOTIDE SEQUENCE [LARGE SCALE GENOMIC DNA]</scope>
    <source>
        <strain evidence="6 7">7G8</strain>
    </source>
</reference>
<dbReference type="Pfam" id="PF05424">
    <property type="entry name" value="Duffy_binding"/>
    <property type="match status" value="3"/>
</dbReference>
<dbReference type="FunFam" id="1.20.1310.20:FF:000001">
    <property type="entry name" value="Erythrocyte membrane protein 1, PfEMP1"/>
    <property type="match status" value="1"/>
</dbReference>
<feature type="domain" description="Plasmodium falciparum erythrocyte membrane protein-1 N-terminal segment" evidence="4">
    <location>
        <begin position="18"/>
        <end position="52"/>
    </location>
</feature>
<feature type="compositionally biased region" description="Polar residues" evidence="1">
    <location>
        <begin position="488"/>
        <end position="498"/>
    </location>
</feature>
<dbReference type="Pfam" id="PF15447">
    <property type="entry name" value="NTS"/>
    <property type="match status" value="1"/>
</dbReference>
<dbReference type="InterPro" id="IPR004258">
    <property type="entry name" value="DBL"/>
</dbReference>
<feature type="non-terminal residue" evidence="6">
    <location>
        <position position="1545"/>
    </location>
</feature>
<proteinExistence type="predicted"/>
<feature type="domain" description="Duffy-binding-like" evidence="5">
    <location>
        <begin position="321"/>
        <end position="476"/>
    </location>
</feature>
<name>W7ESD6_PLAF8</name>
<dbReference type="GO" id="GO:0046789">
    <property type="term" value="F:host cell surface receptor binding"/>
    <property type="evidence" value="ECO:0007669"/>
    <property type="project" value="InterPro"/>
</dbReference>
<evidence type="ECO:0000259" key="2">
    <source>
        <dbReference type="Pfam" id="PF03011"/>
    </source>
</evidence>
<evidence type="ECO:0000259" key="3">
    <source>
        <dbReference type="Pfam" id="PF05424"/>
    </source>
</evidence>
<reference evidence="7" key="1">
    <citation type="submission" date="2007-11" db="EMBL/GenBank/DDBJ databases">
        <authorList>
            <consortium name="The Broad Institute Genome Sequencing Platform"/>
            <person name="Volkman S.K."/>
            <person name="Daily J.P."/>
            <person name="Sarr O."/>
            <person name="Ndiaye D."/>
            <person name="Ndir O."/>
            <person name="Mboup S."/>
            <person name="Lukens A."/>
            <person name="Stange-Thomann N."/>
            <person name="Mauceli E."/>
            <person name="Gnerre S."/>
            <person name="Jaffe D."/>
            <person name="Zainoun J."/>
            <person name="Wiegand R.C."/>
            <person name="Birren B."/>
            <person name="Galagan J."/>
            <person name="Lander E."/>
            <person name="Wirth D.F."/>
        </authorList>
    </citation>
    <scope>NUCLEOTIDE SEQUENCE [LARGE SCALE GENOMIC DNA]</scope>
    <source>
        <strain evidence="7">7G8</strain>
    </source>
</reference>
<gene>
    <name evidence="6" type="ORF">PFBG_06193</name>
</gene>
<sequence>MAPDRGGHGGGDIEHDKDAKHMFDRIGAEVQTIAHSAALGRSHSKLKGDLSSVKFYTKKRIENSNVTNPCQLDHEYDTNVTGGFDTNNPCANRSNIRFSDKYGGQCTDTKIKGNDPANGGACAPFRRLFLCDQNLAYMPEHKINNTHDLLLEVCLAAKYEGQSITRDYPKYRATYGDSPSEMCTMLARSFADIGDIIRGKDLYLGNPQESTQRKKLESKLKEIFAKIHEELKNGKTNKEAAKDHYKDDKDENYYKLREDWWTANRATIWEALTCEAGTIDKYFRKTACAGTRKTDDKCRCDGDQVPTYFDYVPQYLRWFEEWAEDFCRKKNKKIKDVKRNCREKDKSGEERYCSRNGYDCEQTVNARGKLRYGKQCISCLYACNPYVEWINNQKEQFDKQVKKYQTEIQTYTNGTVGSGRTKRAATIKYEGYEKKFYDILKNDGYGNVNKFLEKLNEGVCKKITTQEEGRISFENVNSRGGDGVAASGGTSDTSGTNDINNGTFYRSKYCQPCPDCGVKKKDGDSGNEWEEKQRDEKCKRGNIYKPGSGATPTDVTILKSGEGHDDIAEKLKAFCDKKDGGGGSGDCGGNSDSSLCEKWKCYKGEDVMKAEDDDDEQDYLNMKNAGGLCILKKENKSSKEPADIQKTYNDFFYYWVVHMLKDSIYWRTEKLDKCINNTNGKQTKCKKGCNNDCECFLKWVNRKRTEWGKIKEQFSKQEGIPEGYYFITLEGVLELEFANENSTKDAENNVSAEEAKEIKHLRDIIKKKKEEEEAAGGSGIGAAPDGKKKTIMDKLIDYEKDEADLCLEIHEDEEEGGGNDECDDDHEETQIVKSNPCATPSGSRHRALANEAAQLMHKAAKTQLASRVGRSKLRAHAHLGTYKRGGSPSGFKKDKICSIDARHSNRNPEHSEEPCHGKGTGTDTGTRFEIGTVWEKDKTNMRVGHEEFIIPPRRRHMCTSNLEYLETGDVPFIGNNATLINDSFLGDVLLSAKYEAENIKKLYEKNKDQSGHEVICRAVRYSFADLGDIIRGRDLWEHGDQTKLQGHLKTIFGNIHKSLEGIQGNHKYKNDEYNTPPYKKLREDWWEANRHQVWKAMKCATKEINNNKCNGIPIDDYIPQRLRWMVEWAEWYCKYQSQEYENLVASCKGCMGNGQGCTKESGEICTKCDKQCKEYGKKIRTWKDQWTKIKEKYEELYLQAKITSTNAGSTVFPDAGPDYQQVVDFFKELQKEINRSASQRSKRSIDDTTTDPTLTSPYSTAEGYIHQELPHMECQVQKEFCKHKNGGTTPTGTENKEYVFKDKPHDHDTPCNCDKPPIKDACDIVDGILKEDHGDSKVGECNPKNKDNNYPAWQCDKSSNLVKENGICMPPRRQKLCLYYIAHHSQKIYLNTQKGLREAFIRTAAAETFVSWNYYKTKNGADAKQLDNGTIPEEFLRSMIYTFGDFRDICLDTDISKKLPRSDVSNAKDNIDAYFKKNPDPNRTKWWDENGPEIWKGMLCALEKASGKKEELTGPDSKYQYNKVTFSGDKSPTLEKFAQTPQFLR</sequence>
<dbReference type="InterPro" id="IPR042202">
    <property type="entry name" value="Duffy-ag-bd_sf"/>
</dbReference>
<evidence type="ECO:0000313" key="6">
    <source>
        <dbReference type="EMBL" id="EUR46855.1"/>
    </source>
</evidence>
<organism evidence="6 7">
    <name type="scientific">Plasmodium falciparum (isolate 7G8)</name>
    <dbReference type="NCBI Taxonomy" id="57266"/>
    <lineage>
        <taxon>Eukaryota</taxon>
        <taxon>Sar</taxon>
        <taxon>Alveolata</taxon>
        <taxon>Apicomplexa</taxon>
        <taxon>Aconoidasida</taxon>
        <taxon>Haemosporida</taxon>
        <taxon>Plasmodiidae</taxon>
        <taxon>Plasmodium</taxon>
        <taxon>Plasmodium (Laverania)</taxon>
    </lineage>
</organism>
<feature type="domain" description="Duffy-binding-like" evidence="2">
    <location>
        <begin position="651"/>
        <end position="813"/>
    </location>
</feature>
<dbReference type="Pfam" id="PF22672">
    <property type="entry name" value="DBL_C"/>
    <property type="match status" value="2"/>
</dbReference>
<evidence type="ECO:0000259" key="4">
    <source>
        <dbReference type="Pfam" id="PF15447"/>
    </source>
</evidence>
<feature type="region of interest" description="Disordered" evidence="1">
    <location>
        <begin position="476"/>
        <end position="498"/>
    </location>
</feature>
<dbReference type="EMBL" id="KI928660">
    <property type="protein sequence ID" value="EUR46855.1"/>
    <property type="molecule type" value="Genomic_DNA"/>
</dbReference>
<feature type="domain" description="Duffy-binding-like" evidence="5">
    <location>
        <begin position="1127"/>
        <end position="1250"/>
    </location>
</feature>
<dbReference type="FunFam" id="1.20.58.830:FF:000003">
    <property type="entry name" value="Erythrocyte membrane protein 1, PfEMP1"/>
    <property type="match status" value="1"/>
</dbReference>
<feature type="region of interest" description="Disordered" evidence="1">
    <location>
        <begin position="903"/>
        <end position="922"/>
    </location>
</feature>
<dbReference type="InterPro" id="IPR008602">
    <property type="entry name" value="Duffy-antigen-binding"/>
</dbReference>
<protein>
    <recommendedName>
        <fullName evidence="8">Erythrocyte membrane protein 1</fullName>
    </recommendedName>
</protein>
<dbReference type="SUPFAM" id="SSF140924">
    <property type="entry name" value="Duffy binding domain-like"/>
    <property type="match status" value="4"/>
</dbReference>
<dbReference type="Gene3D" id="1.20.58.830">
    <property type="match status" value="3"/>
</dbReference>
<evidence type="ECO:0008006" key="8">
    <source>
        <dbReference type="Google" id="ProtNLM"/>
    </source>
</evidence>
<evidence type="ECO:0000256" key="1">
    <source>
        <dbReference type="SAM" id="MobiDB-lite"/>
    </source>
</evidence>
<feature type="domain" description="Duffy-antigen binding" evidence="3">
    <location>
        <begin position="949"/>
        <end position="1123"/>
    </location>
</feature>
<feature type="domain" description="Duffy-antigen binding" evidence="3">
    <location>
        <begin position="120"/>
        <end position="317"/>
    </location>
</feature>
<evidence type="ECO:0000259" key="5">
    <source>
        <dbReference type="Pfam" id="PF22672"/>
    </source>
</evidence>
<dbReference type="InterPro" id="IPR054595">
    <property type="entry name" value="DBL_C"/>
</dbReference>
<dbReference type="Pfam" id="PF03011">
    <property type="entry name" value="PFEMP"/>
    <property type="match status" value="1"/>
</dbReference>
<dbReference type="Proteomes" id="UP000030688">
    <property type="component" value="Unassembled WGS sequence"/>
</dbReference>
<dbReference type="Gene3D" id="1.20.1310.20">
    <property type="entry name" value="Duffy-antigen binding domain"/>
    <property type="match status" value="3"/>
</dbReference>
<feature type="region of interest" description="Disordered" evidence="1">
    <location>
        <begin position="1234"/>
        <end position="1258"/>
    </location>
</feature>
<dbReference type="InterPro" id="IPR029210">
    <property type="entry name" value="PfEMP1_NTS"/>
</dbReference>
<feature type="compositionally biased region" description="Basic and acidic residues" evidence="1">
    <location>
        <begin position="903"/>
        <end position="916"/>
    </location>
</feature>
<feature type="domain" description="Duffy-antigen binding" evidence="3">
    <location>
        <begin position="1366"/>
        <end position="1518"/>
    </location>
</feature>
<evidence type="ECO:0000313" key="7">
    <source>
        <dbReference type="Proteomes" id="UP000030688"/>
    </source>
</evidence>